<dbReference type="Proteomes" id="UP001492380">
    <property type="component" value="Unassembled WGS sequence"/>
</dbReference>
<sequence length="1050" mass="120846">MTFEILPLLPPRYEDISTKPHRDAPPKSTPVMMDDHSSCDLCQHLDLSYGSFNIHGRQAAVQKFARDGRDDRILEFSPEYANSRYLLGTYEEIHRRAGTCPFCRLVWRSINSSSFDRSNEKWKDSKCFLTWELDGRNIDPNTEHGNTMTRKIRIHWDGVSIPDAFAIFLAPPKSFSTDLATTNPNAAWTDHFQARKIHQEASKIGLIQGWLNQCLHGHEDDCRQKFELRDKSFSKIAKESHFGVIDVVEMRLSSLPLRSKKKSGRSRWTEDTLYESDTSSDEFEDATTVGPESDASQYEPYVALSYVWGSKEDQEAFEDLRTSLKNVLIRGTPNALEEDMKKMPKSIQSSVELVRRLGYRYLWIDSICIVQDSKRSWKWNSEVMDCIYSNAEFTICAADGSNAKTGLVALDPPEETQEQNEQIIERCAPRVRLTIARDVESQVASSTWNKRAWTFQKRLLSPRCLIFTQGRIFFQCRAATFSEDIVTPHKTTRASAWSLDLINSPLVLLKKLQDRPFWFFMNSVELYSGRSLTKSKDILAAFKGVLNLIDNAMSGPSAFGLPTSHFDLALLWTPKKALKRRKGDDRDDFPSWSWCGWEGGSVSYVSQDFIQDCLENVHHWLISHTWIQWHIRDHESKLRPLWWTCESEPAKGEERWKGYDSFDYSSEQLDINHKMPGDEEDVIMREKLQLDDERRRLEPQRHMTHSPNQGVQDLQNGQNWQGQAWSDASGWQNAPDHQLQTSPNAPVWNNRQQLQVNHGAEDDLWSFYDVQTERPRPGERIMNEINPQDAHDHERLGPGEAKDPRMNVVVVNKVYNGYGREGLKRRQARGSTVWDPDHRSFSGNRGGAYGGQSNSDPYGRNFSAKEAWRYEERKFKKRAPESPFAVHKAQFSSQYPFNGDSTILQFWTESVWLYLVEPPRNFHPKASGSTCGPGLRRYGIADGAGDWCGSIVLSEEWAQDNIRKTQISGGAARFQFVALSDAKKFTEEECETWSYYVPLDRQQSEWNLHYVMLVEKEDGVHYRIGVGKVFKSAFQRGARGPARWEEIVLG</sequence>
<accession>A0ABR1Y9A2</accession>
<feature type="region of interest" description="Disordered" evidence="1">
    <location>
        <begin position="827"/>
        <end position="856"/>
    </location>
</feature>
<evidence type="ECO:0000256" key="1">
    <source>
        <dbReference type="SAM" id="MobiDB-lite"/>
    </source>
</evidence>
<evidence type="ECO:0000313" key="3">
    <source>
        <dbReference type="EMBL" id="KAK8223227.1"/>
    </source>
</evidence>
<proteinExistence type="predicted"/>
<dbReference type="InterPro" id="IPR010730">
    <property type="entry name" value="HET"/>
</dbReference>
<dbReference type="Pfam" id="PF06985">
    <property type="entry name" value="HET"/>
    <property type="match status" value="1"/>
</dbReference>
<keyword evidence="4" id="KW-1185">Reference proteome</keyword>
<comment type="caution">
    <text evidence="3">The sequence shown here is derived from an EMBL/GenBank/DDBJ whole genome shotgun (WGS) entry which is preliminary data.</text>
</comment>
<feature type="region of interest" description="Disordered" evidence="1">
    <location>
        <begin position="701"/>
        <end position="745"/>
    </location>
</feature>
<name>A0ABR1Y9A2_9PEZI</name>
<feature type="compositionally biased region" description="Basic and acidic residues" evidence="1">
    <location>
        <begin position="789"/>
        <end position="802"/>
    </location>
</feature>
<feature type="domain" description="Heterokaryon incompatibility" evidence="2">
    <location>
        <begin position="301"/>
        <end position="456"/>
    </location>
</feature>
<dbReference type="EMBL" id="JBBWRZ010000014">
    <property type="protein sequence ID" value="KAK8223227.1"/>
    <property type="molecule type" value="Genomic_DNA"/>
</dbReference>
<evidence type="ECO:0000313" key="4">
    <source>
        <dbReference type="Proteomes" id="UP001492380"/>
    </source>
</evidence>
<dbReference type="PANTHER" id="PTHR33112">
    <property type="entry name" value="DOMAIN PROTEIN, PUTATIVE-RELATED"/>
    <property type="match status" value="1"/>
</dbReference>
<organism evidence="3 4">
    <name type="scientific">Phyllosticta capitalensis</name>
    <dbReference type="NCBI Taxonomy" id="121624"/>
    <lineage>
        <taxon>Eukaryota</taxon>
        <taxon>Fungi</taxon>
        <taxon>Dikarya</taxon>
        <taxon>Ascomycota</taxon>
        <taxon>Pezizomycotina</taxon>
        <taxon>Dothideomycetes</taxon>
        <taxon>Dothideomycetes incertae sedis</taxon>
        <taxon>Botryosphaeriales</taxon>
        <taxon>Phyllostictaceae</taxon>
        <taxon>Phyllosticta</taxon>
    </lineage>
</organism>
<protein>
    <submittedName>
        <fullName evidence="3">Heterokaryon incompatibility protein-domain-containing protein</fullName>
    </submittedName>
</protein>
<feature type="region of interest" description="Disordered" evidence="1">
    <location>
        <begin position="780"/>
        <end position="802"/>
    </location>
</feature>
<feature type="region of interest" description="Disordered" evidence="1">
    <location>
        <begin position="268"/>
        <end position="293"/>
    </location>
</feature>
<gene>
    <name evidence="3" type="ORF">HDK90DRAFT_499803</name>
</gene>
<reference evidence="3 4" key="1">
    <citation type="submission" date="2024-04" db="EMBL/GenBank/DDBJ databases">
        <title>Phyllosticta paracitricarpa is synonymous to the EU quarantine fungus P. citricarpa based on phylogenomic analyses.</title>
        <authorList>
            <consortium name="Lawrence Berkeley National Laboratory"/>
            <person name="Van Ingen-Buijs V.A."/>
            <person name="Van Westerhoven A.C."/>
            <person name="Haridas S."/>
            <person name="Skiadas P."/>
            <person name="Martin F."/>
            <person name="Groenewald J.Z."/>
            <person name="Crous P.W."/>
            <person name="Seidl M.F."/>
        </authorList>
    </citation>
    <scope>NUCLEOTIDE SEQUENCE [LARGE SCALE GENOMIC DNA]</scope>
    <source>
        <strain evidence="3 4">CBS 123374</strain>
    </source>
</reference>
<feature type="compositionally biased region" description="Polar residues" evidence="1">
    <location>
        <begin position="705"/>
        <end position="732"/>
    </location>
</feature>
<feature type="compositionally biased region" description="Acidic residues" evidence="1">
    <location>
        <begin position="272"/>
        <end position="285"/>
    </location>
</feature>
<evidence type="ECO:0000259" key="2">
    <source>
        <dbReference type="Pfam" id="PF06985"/>
    </source>
</evidence>
<dbReference type="PANTHER" id="PTHR33112:SF12">
    <property type="entry name" value="HETEROKARYON INCOMPATIBILITY DOMAIN-CONTAINING PROTEIN"/>
    <property type="match status" value="1"/>
</dbReference>